<dbReference type="EMBL" id="BOMF01000001">
    <property type="protein sequence ID" value="GID42971.1"/>
    <property type="molecule type" value="Genomic_DNA"/>
</dbReference>
<accession>A0ABQ3WAW2</accession>
<protein>
    <submittedName>
        <fullName evidence="1">Uncharacterized protein</fullName>
    </submittedName>
</protein>
<evidence type="ECO:0000313" key="1">
    <source>
        <dbReference type="EMBL" id="GID42971.1"/>
    </source>
</evidence>
<organism evidence="1">
    <name type="scientific">Actinoplanes campanulatus</name>
    <dbReference type="NCBI Taxonomy" id="113559"/>
    <lineage>
        <taxon>Bacteria</taxon>
        <taxon>Bacillati</taxon>
        <taxon>Actinomycetota</taxon>
        <taxon>Actinomycetes</taxon>
        <taxon>Micromonosporales</taxon>
        <taxon>Micromonosporaceae</taxon>
        <taxon>Actinoplanes</taxon>
    </lineage>
</organism>
<reference evidence="1" key="1">
    <citation type="submission" date="2021-01" db="EMBL/GenBank/DDBJ databases">
        <title>Whole genome shotgun sequence of Actinoplanes capillaceus NBRC 16408.</title>
        <authorList>
            <person name="Komaki H."/>
            <person name="Tamura T."/>
        </authorList>
    </citation>
    <scope>NUCLEOTIDE SEQUENCE [LARGE SCALE GENOMIC DNA]</scope>
    <source>
        <strain evidence="1">NBRC 16408</strain>
    </source>
</reference>
<comment type="caution">
    <text evidence="1">The sequence shown here is derived from an EMBL/GenBank/DDBJ whole genome shotgun (WGS) entry which is preliminary data.</text>
</comment>
<sequence>MTVAAAARGDGHEAYRGEMLVAVDEARVLGNPGEPRLRFVEGSKDAGTWRGPRLLTVDDAPAFELSNWCGTCQFLFQRLDGATTTFSPDGPDGTAELDDQLIARFAALLPEGLYQPLLLQVRPRLVRPSGPGDYFAEEQISTWGLESFWGLPAYPRTPYYRTFETAVDAGAHLYEFVVPMVPPSWNEPDRVADHAAELSGGAMPTAVAVAILDVCAPAVANGPDYHSHWALTHFLLDGHHRMQAAAETGRPLRLLSLLAVDAGLAEPEQIARLPSVRAAAPRARG</sequence>
<gene>
    <name evidence="1" type="ORF">Aca07nite_02460</name>
</gene>
<name>A0ABQ3WAW2_9ACTN</name>
<proteinExistence type="predicted"/>